<evidence type="ECO:0000256" key="4">
    <source>
        <dbReference type="ARBA" id="ARBA00022568"/>
    </source>
</evidence>
<dbReference type="SUPFAM" id="SSF81660">
    <property type="entry name" value="Metal cation-transporting ATPase, ATP-binding domain N"/>
    <property type="match status" value="1"/>
</dbReference>
<dbReference type="InterPro" id="IPR023299">
    <property type="entry name" value="ATPase_P-typ_cyto_dom_N"/>
</dbReference>
<dbReference type="Pfam" id="PF00122">
    <property type="entry name" value="E1-E2_ATPase"/>
    <property type="match status" value="1"/>
</dbReference>
<keyword evidence="4 16" id="KW-0109">Calcium transport</keyword>
<dbReference type="Proteomes" id="UP001489004">
    <property type="component" value="Unassembled WGS sequence"/>
</dbReference>
<dbReference type="InterPro" id="IPR004014">
    <property type="entry name" value="ATPase_P-typ_cation-transptr_N"/>
</dbReference>
<feature type="transmembrane region" description="Helical" evidence="16">
    <location>
        <begin position="1033"/>
        <end position="1054"/>
    </location>
</feature>
<evidence type="ECO:0000313" key="19">
    <source>
        <dbReference type="EMBL" id="KAK9829299.1"/>
    </source>
</evidence>
<dbReference type="FunFam" id="3.40.50.1000:FF:000018">
    <property type="entry name" value="Calcium-transporting ATPase"/>
    <property type="match status" value="1"/>
</dbReference>
<evidence type="ECO:0000256" key="12">
    <source>
        <dbReference type="ARBA" id="ARBA00022989"/>
    </source>
</evidence>
<evidence type="ECO:0000256" key="8">
    <source>
        <dbReference type="ARBA" id="ARBA00022837"/>
    </source>
</evidence>
<evidence type="ECO:0000256" key="9">
    <source>
        <dbReference type="ARBA" id="ARBA00022840"/>
    </source>
</evidence>
<evidence type="ECO:0000256" key="2">
    <source>
        <dbReference type="ARBA" id="ARBA00006124"/>
    </source>
</evidence>
<dbReference type="Gene3D" id="3.40.50.1000">
    <property type="entry name" value="HAD superfamily/HAD-like"/>
    <property type="match status" value="1"/>
</dbReference>
<sequence length="1099" mass="119916">MNENKDKEALSKHGGIQGMVNALASNVADGLSPAGSGDTSIEGRQQVFGANRHKTMPAKNFFRLMWEIIQDPTIILLMAAALVSTVLGAVIPEERENSAWSEGVAIWVAVAVVTLVGAGNDYQKDQQFRKLNAAKDIILVKVRRGGQVIQVENTDVVVGDIMVLDTGDKIVADGLLLHTYGMVVDEASLTGESEPIKKTQEVDPWLRSGTQLTEGSGSMLVVAVGEQSEWGRTMAMVMTESGETPLQEHLAVLAGAIGKVGLGVAAVCFVVLLVRWCIEEQGFPLSKFAEGPLQFFIFCVTIVVVAVPEGLPLAVTISLAYSMKKMMKDNNFVRVLAACETMGGATAICSDKTGTLTENRMTVVEGWFGGKKYPGLPPPEELHADLRREIQLGVAINSKAFLMEHEDTGKVDFVGNRTECALLMMLRAWGVGYDGLRKEGNDRLVKMYGFSSEKKMASCLVRTADGFRLYNKGAAEIVLSRCISVFNVDGSTTPMTPGMKEELMDTVTEMAQRGLRTLCLTFADFPGGTPIEDFESPPDDNLTCCCIVGIKDPVRKEVPDAVATCKKAGIFVRMVTGDNVHTAKHIARECGILSEGGIALEGPIFRNMPEEELIPILPKLQVLARSSPTDKHTLVKLLQKTGEVVAVTGDGTNDAPALKQSDVGLAMGIAGTDVAKEAADIVIMDDNFSSIVKSVLWGRSVFNNLRKFLQFQLTVNFVALVVAFVAAVTNGETPLNVLQLLWVNLIMDSMAALALATEEPTPKLLLQKPHGRHEKLISPKMWKHIITQGLYQIFILFLVIYGAPAHLNRYRLPTQCHSMSSVSGHGRTLTQLSVPSSNATWNPAPVNHKHIGNHGLCSQAPCINLCCEIDPTTKTCRDNRVDVDGGYYKPGEIPMCGTNSAILDELKRPQCSILEPEDNPANFCQGETDTKNCARYQEFRGLYDGPAHEQFKMDVEEGREKYNSIVFNAFIFMQLFNEINARKINDEYNVFQNLHKSTMFIYIIIITVILQVIIMLTPVSSFFKVQPQNAGEWLFAIATGVGALIVALVVKFVSRENPPSLRAKLRQTKADASHAEHAETELGSQPRQPADSPEPSSAA</sequence>
<evidence type="ECO:0000313" key="20">
    <source>
        <dbReference type="Proteomes" id="UP001489004"/>
    </source>
</evidence>
<dbReference type="SUPFAM" id="SSF81653">
    <property type="entry name" value="Calcium ATPase, transduction domain A"/>
    <property type="match status" value="1"/>
</dbReference>
<feature type="transmembrane region" description="Helical" evidence="16">
    <location>
        <begin position="250"/>
        <end position="275"/>
    </location>
</feature>
<keyword evidence="9 16" id="KW-0067">ATP-binding</keyword>
<evidence type="ECO:0000256" key="3">
    <source>
        <dbReference type="ARBA" id="ARBA00022448"/>
    </source>
</evidence>
<evidence type="ECO:0000256" key="7">
    <source>
        <dbReference type="ARBA" id="ARBA00022741"/>
    </source>
</evidence>
<feature type="transmembrane region" description="Helical" evidence="16">
    <location>
        <begin position="104"/>
        <end position="122"/>
    </location>
</feature>
<dbReference type="SMART" id="SM00831">
    <property type="entry name" value="Cation_ATPase_N"/>
    <property type="match status" value="1"/>
</dbReference>
<evidence type="ECO:0000256" key="13">
    <source>
        <dbReference type="ARBA" id="ARBA00023065"/>
    </source>
</evidence>
<dbReference type="PROSITE" id="PS00154">
    <property type="entry name" value="ATPASE_E1_E2"/>
    <property type="match status" value="1"/>
</dbReference>
<keyword evidence="10" id="KW-0460">Magnesium</keyword>
<dbReference type="PANTHER" id="PTHR24093">
    <property type="entry name" value="CATION TRANSPORTING ATPASE"/>
    <property type="match status" value="1"/>
</dbReference>
<dbReference type="SUPFAM" id="SSF56784">
    <property type="entry name" value="HAD-like"/>
    <property type="match status" value="1"/>
</dbReference>
<evidence type="ECO:0000256" key="14">
    <source>
        <dbReference type="ARBA" id="ARBA00023136"/>
    </source>
</evidence>
<organism evidence="19 20">
    <name type="scientific">[Myrmecia] bisecta</name>
    <dbReference type="NCBI Taxonomy" id="41462"/>
    <lineage>
        <taxon>Eukaryota</taxon>
        <taxon>Viridiplantae</taxon>
        <taxon>Chlorophyta</taxon>
        <taxon>core chlorophytes</taxon>
        <taxon>Trebouxiophyceae</taxon>
        <taxon>Trebouxiales</taxon>
        <taxon>Trebouxiaceae</taxon>
        <taxon>Myrmecia</taxon>
    </lineage>
</organism>
<feature type="transmembrane region" description="Helical" evidence="16">
    <location>
        <begin position="73"/>
        <end position="92"/>
    </location>
</feature>
<dbReference type="AlphaFoldDB" id="A0AAW1R6R4"/>
<keyword evidence="12 16" id="KW-1133">Transmembrane helix</keyword>
<gene>
    <name evidence="19" type="ORF">WJX72_005021</name>
</gene>
<comment type="caution">
    <text evidence="16">Lacks conserved residue(s) required for the propagation of feature annotation.</text>
</comment>
<keyword evidence="3 16" id="KW-0813">Transport</keyword>
<dbReference type="Pfam" id="PF13246">
    <property type="entry name" value="Cation_ATPase"/>
    <property type="match status" value="1"/>
</dbReference>
<dbReference type="InterPro" id="IPR059000">
    <property type="entry name" value="ATPase_P-type_domA"/>
</dbReference>
<dbReference type="NCBIfam" id="TIGR01494">
    <property type="entry name" value="ATPase_P-type"/>
    <property type="match status" value="2"/>
</dbReference>
<dbReference type="GO" id="GO:0012505">
    <property type="term" value="C:endomembrane system"/>
    <property type="evidence" value="ECO:0007669"/>
    <property type="project" value="UniProtKB-SubCell"/>
</dbReference>
<feature type="transmembrane region" description="Helical" evidence="16">
    <location>
        <begin position="785"/>
        <end position="803"/>
    </location>
</feature>
<dbReference type="InterPro" id="IPR023298">
    <property type="entry name" value="ATPase_P-typ_TM_dom_sf"/>
</dbReference>
<feature type="compositionally biased region" description="Basic and acidic residues" evidence="17">
    <location>
        <begin position="1068"/>
        <end position="1080"/>
    </location>
</feature>
<dbReference type="InterPro" id="IPR018303">
    <property type="entry name" value="ATPase_P-typ_P_site"/>
</dbReference>
<dbReference type="EC" id="7.2.2.10" evidence="16"/>
<feature type="transmembrane region" description="Helical" evidence="16">
    <location>
        <begin position="1000"/>
        <end position="1021"/>
    </location>
</feature>
<dbReference type="GO" id="GO:0005886">
    <property type="term" value="C:plasma membrane"/>
    <property type="evidence" value="ECO:0007669"/>
    <property type="project" value="TreeGrafter"/>
</dbReference>
<dbReference type="Pfam" id="PF08282">
    <property type="entry name" value="Hydrolase_3"/>
    <property type="match status" value="1"/>
</dbReference>
<proteinExistence type="inferred from homology"/>
<name>A0AAW1R6R4_9CHLO</name>
<evidence type="ECO:0000256" key="1">
    <source>
        <dbReference type="ARBA" id="ARBA00004127"/>
    </source>
</evidence>
<dbReference type="InterPro" id="IPR008250">
    <property type="entry name" value="ATPase_P-typ_transduc_dom_A_sf"/>
</dbReference>
<evidence type="ECO:0000256" key="10">
    <source>
        <dbReference type="ARBA" id="ARBA00022842"/>
    </source>
</evidence>
<accession>A0AAW1R6R4</accession>
<evidence type="ECO:0000256" key="6">
    <source>
        <dbReference type="ARBA" id="ARBA00022723"/>
    </source>
</evidence>
<evidence type="ECO:0000256" key="16">
    <source>
        <dbReference type="RuleBase" id="RU361146"/>
    </source>
</evidence>
<evidence type="ECO:0000256" key="5">
    <source>
        <dbReference type="ARBA" id="ARBA00022692"/>
    </source>
</evidence>
<dbReference type="InterPro" id="IPR006408">
    <property type="entry name" value="P-type_ATPase_IIB"/>
</dbReference>
<dbReference type="GO" id="GO:0005388">
    <property type="term" value="F:P-type calcium transporter activity"/>
    <property type="evidence" value="ECO:0007669"/>
    <property type="project" value="UniProtKB-EC"/>
</dbReference>
<keyword evidence="7 16" id="KW-0547">Nucleotide-binding</keyword>
<dbReference type="SFLD" id="SFLDF00027">
    <property type="entry name" value="p-type_atpase"/>
    <property type="match status" value="1"/>
</dbReference>
<evidence type="ECO:0000259" key="18">
    <source>
        <dbReference type="SMART" id="SM00831"/>
    </source>
</evidence>
<dbReference type="Pfam" id="PF00689">
    <property type="entry name" value="Cation_ATPase_C"/>
    <property type="match status" value="2"/>
</dbReference>
<dbReference type="FunFam" id="3.40.50.1000:FF:000001">
    <property type="entry name" value="Phospholipid-transporting ATPase IC"/>
    <property type="match status" value="1"/>
</dbReference>
<comment type="catalytic activity">
    <reaction evidence="15 16">
        <text>Ca(2+)(in) + ATP + H2O = Ca(2+)(out) + ADP + phosphate + H(+)</text>
        <dbReference type="Rhea" id="RHEA:18105"/>
        <dbReference type="ChEBI" id="CHEBI:15377"/>
        <dbReference type="ChEBI" id="CHEBI:15378"/>
        <dbReference type="ChEBI" id="CHEBI:29108"/>
        <dbReference type="ChEBI" id="CHEBI:30616"/>
        <dbReference type="ChEBI" id="CHEBI:43474"/>
        <dbReference type="ChEBI" id="CHEBI:456216"/>
        <dbReference type="EC" id="7.2.2.10"/>
    </reaction>
</comment>
<feature type="transmembrane region" description="Helical" evidence="16">
    <location>
        <begin position="708"/>
        <end position="728"/>
    </location>
</feature>
<dbReference type="InterPro" id="IPR001757">
    <property type="entry name" value="P_typ_ATPase"/>
</dbReference>
<reference evidence="19 20" key="1">
    <citation type="journal article" date="2024" name="Nat. Commun.">
        <title>Phylogenomics reveals the evolutionary origins of lichenization in chlorophyte algae.</title>
        <authorList>
            <person name="Puginier C."/>
            <person name="Libourel C."/>
            <person name="Otte J."/>
            <person name="Skaloud P."/>
            <person name="Haon M."/>
            <person name="Grisel S."/>
            <person name="Petersen M."/>
            <person name="Berrin J.G."/>
            <person name="Delaux P.M."/>
            <person name="Dal Grande F."/>
            <person name="Keller J."/>
        </authorList>
    </citation>
    <scope>NUCLEOTIDE SEQUENCE [LARGE SCALE GENOMIC DNA]</scope>
    <source>
        <strain evidence="19 20">SAG 2043</strain>
    </source>
</reference>
<comment type="subcellular location">
    <subcellularLocation>
        <location evidence="1">Endomembrane system</location>
        <topology evidence="1">Multi-pass membrane protein</topology>
    </subcellularLocation>
    <subcellularLocation>
        <location evidence="16">Membrane</location>
        <topology evidence="16">Multi-pass membrane protein</topology>
    </subcellularLocation>
</comment>
<feature type="transmembrane region" description="Helical" evidence="16">
    <location>
        <begin position="740"/>
        <end position="757"/>
    </location>
</feature>
<dbReference type="SFLD" id="SFLDG00002">
    <property type="entry name" value="C1.7:_P-type_atpase_like"/>
    <property type="match status" value="1"/>
</dbReference>
<evidence type="ECO:0000256" key="17">
    <source>
        <dbReference type="SAM" id="MobiDB-lite"/>
    </source>
</evidence>
<dbReference type="InterPro" id="IPR036412">
    <property type="entry name" value="HAD-like_sf"/>
</dbReference>
<dbReference type="InterPro" id="IPR023214">
    <property type="entry name" value="HAD_sf"/>
</dbReference>
<keyword evidence="13 16" id="KW-0406">Ion transport</keyword>
<keyword evidence="20" id="KW-1185">Reference proteome</keyword>
<feature type="domain" description="Cation-transporting P-type ATPase N-terminal" evidence="18">
    <location>
        <begin position="12"/>
        <end position="89"/>
    </location>
</feature>
<evidence type="ECO:0000256" key="11">
    <source>
        <dbReference type="ARBA" id="ARBA00022967"/>
    </source>
</evidence>
<dbReference type="NCBIfam" id="TIGR01517">
    <property type="entry name" value="ATPase-IIB_Ca"/>
    <property type="match status" value="1"/>
</dbReference>
<dbReference type="PRINTS" id="PR00119">
    <property type="entry name" value="CATATPASE"/>
</dbReference>
<keyword evidence="11" id="KW-1278">Translocase</keyword>
<feature type="region of interest" description="Disordered" evidence="17">
    <location>
        <begin position="1063"/>
        <end position="1099"/>
    </location>
</feature>
<dbReference type="Pfam" id="PF00690">
    <property type="entry name" value="Cation_ATPase_N"/>
    <property type="match status" value="1"/>
</dbReference>
<dbReference type="SFLD" id="SFLDS00003">
    <property type="entry name" value="Haloacid_Dehalogenase"/>
    <property type="match status" value="1"/>
</dbReference>
<feature type="transmembrane region" description="Helical" evidence="16">
    <location>
        <begin position="295"/>
        <end position="321"/>
    </location>
</feature>
<dbReference type="CDD" id="cd02081">
    <property type="entry name" value="P-type_ATPase_Ca_PMCA-like"/>
    <property type="match status" value="1"/>
</dbReference>
<dbReference type="Gene3D" id="2.70.150.10">
    <property type="entry name" value="Calcium-transporting ATPase, cytoplasmic transduction domain A"/>
    <property type="match status" value="1"/>
</dbReference>
<dbReference type="PANTHER" id="PTHR24093:SF369">
    <property type="entry name" value="CALCIUM-TRANSPORTING ATPASE"/>
    <property type="match status" value="1"/>
</dbReference>
<comment type="similarity">
    <text evidence="2 16">Belongs to the cation transport ATPase (P-type) (TC 3.A.3) family. Type IIB subfamily.</text>
</comment>
<dbReference type="Gene3D" id="3.40.1110.10">
    <property type="entry name" value="Calcium-transporting ATPase, cytoplasmic domain N"/>
    <property type="match status" value="1"/>
</dbReference>
<keyword evidence="6" id="KW-0479">Metal-binding</keyword>
<dbReference type="SUPFAM" id="SSF81665">
    <property type="entry name" value="Calcium ATPase, transmembrane domain M"/>
    <property type="match status" value="1"/>
</dbReference>
<dbReference type="Gene3D" id="1.20.1110.10">
    <property type="entry name" value="Calcium-transporting ATPase, transmembrane domain"/>
    <property type="match status" value="2"/>
</dbReference>
<dbReference type="InterPro" id="IPR006068">
    <property type="entry name" value="ATPase_P-typ_cation-transptr_C"/>
</dbReference>
<comment type="caution">
    <text evidence="19">The sequence shown here is derived from an EMBL/GenBank/DDBJ whole genome shotgun (WGS) entry which is preliminary data.</text>
</comment>
<dbReference type="PRINTS" id="PR00120">
    <property type="entry name" value="HATPASE"/>
</dbReference>
<keyword evidence="14 16" id="KW-0472">Membrane</keyword>
<dbReference type="GO" id="GO:0016887">
    <property type="term" value="F:ATP hydrolysis activity"/>
    <property type="evidence" value="ECO:0007669"/>
    <property type="project" value="InterPro"/>
</dbReference>
<dbReference type="EMBL" id="JALJOR010000001">
    <property type="protein sequence ID" value="KAK9829299.1"/>
    <property type="molecule type" value="Genomic_DNA"/>
</dbReference>
<dbReference type="GO" id="GO:0005524">
    <property type="term" value="F:ATP binding"/>
    <property type="evidence" value="ECO:0007669"/>
    <property type="project" value="UniProtKB-KW"/>
</dbReference>
<keyword evidence="5 16" id="KW-0812">Transmembrane</keyword>
<comment type="function">
    <text evidence="16">Catalyzes the hydrolysis of ATP coupled with the transport of calcium.</text>
</comment>
<protein>
    <recommendedName>
        <fullName evidence="16">Calcium-transporting ATPase</fullName>
        <ecNumber evidence="16">7.2.2.10</ecNumber>
    </recommendedName>
</protein>
<dbReference type="GO" id="GO:0046872">
    <property type="term" value="F:metal ion binding"/>
    <property type="evidence" value="ECO:0007669"/>
    <property type="project" value="UniProtKB-KW"/>
</dbReference>
<dbReference type="InterPro" id="IPR044492">
    <property type="entry name" value="P_typ_ATPase_HD_dom"/>
</dbReference>
<evidence type="ECO:0000256" key="15">
    <source>
        <dbReference type="ARBA" id="ARBA00048694"/>
    </source>
</evidence>
<keyword evidence="8 16" id="KW-0106">Calcium</keyword>